<reference evidence="7 8" key="1">
    <citation type="submission" date="2019-09" db="EMBL/GenBank/DDBJ databases">
        <title>Genome sequencing of strain KACC 21233.</title>
        <authorList>
            <person name="Heo J."/>
            <person name="Kim S.-J."/>
            <person name="Kim J.-S."/>
            <person name="Hong S.-B."/>
            <person name="Kwon S.-W."/>
        </authorList>
    </citation>
    <scope>NUCLEOTIDE SEQUENCE [LARGE SCALE GENOMIC DNA]</scope>
    <source>
        <strain evidence="7 8">KACC 21233</strain>
    </source>
</reference>
<keyword evidence="3 4" id="KW-0408">Iron</keyword>
<dbReference type="GO" id="GO:0020037">
    <property type="term" value="F:heme binding"/>
    <property type="evidence" value="ECO:0007669"/>
    <property type="project" value="InterPro"/>
</dbReference>
<dbReference type="EMBL" id="CP043506">
    <property type="protein sequence ID" value="QEO17876.1"/>
    <property type="molecule type" value="Genomic_DNA"/>
</dbReference>
<feature type="region of interest" description="Disordered" evidence="5">
    <location>
        <begin position="156"/>
        <end position="176"/>
    </location>
</feature>
<dbReference type="PANTHER" id="PTHR35008">
    <property type="entry name" value="BLL4482 PROTEIN-RELATED"/>
    <property type="match status" value="1"/>
</dbReference>
<dbReference type="AlphaFoldDB" id="A0A5C1YNI1"/>
<dbReference type="Proteomes" id="UP000324536">
    <property type="component" value="Chromosome"/>
</dbReference>
<feature type="compositionally biased region" description="Basic and acidic residues" evidence="5">
    <location>
        <begin position="156"/>
        <end position="168"/>
    </location>
</feature>
<dbReference type="PANTHER" id="PTHR35008:SF4">
    <property type="entry name" value="BLL4482 PROTEIN"/>
    <property type="match status" value="1"/>
</dbReference>
<gene>
    <name evidence="7" type="ORF">FLP30_09135</name>
</gene>
<feature type="domain" description="Cytochrome c" evidence="6">
    <location>
        <begin position="44"/>
        <end position="136"/>
    </location>
</feature>
<keyword evidence="1 4" id="KW-0349">Heme</keyword>
<evidence type="ECO:0000256" key="1">
    <source>
        <dbReference type="ARBA" id="ARBA00022617"/>
    </source>
</evidence>
<dbReference type="SUPFAM" id="SSF46626">
    <property type="entry name" value="Cytochrome c"/>
    <property type="match status" value="1"/>
</dbReference>
<keyword evidence="8" id="KW-1185">Reference proteome</keyword>
<protein>
    <submittedName>
        <fullName evidence="7">Cytochrome c</fullName>
    </submittedName>
</protein>
<dbReference type="InterPro" id="IPR051459">
    <property type="entry name" value="Cytochrome_c-type_DH"/>
</dbReference>
<dbReference type="Gene3D" id="1.10.760.10">
    <property type="entry name" value="Cytochrome c-like domain"/>
    <property type="match status" value="1"/>
</dbReference>
<dbReference type="KEGG" id="acek:FLP30_09135"/>
<dbReference type="Pfam" id="PF13442">
    <property type="entry name" value="Cytochrome_CBB3"/>
    <property type="match status" value="1"/>
</dbReference>
<evidence type="ECO:0000256" key="4">
    <source>
        <dbReference type="PROSITE-ProRule" id="PRU00433"/>
    </source>
</evidence>
<proteinExistence type="predicted"/>
<evidence type="ECO:0000256" key="3">
    <source>
        <dbReference type="ARBA" id="ARBA00023004"/>
    </source>
</evidence>
<dbReference type="InterPro" id="IPR036909">
    <property type="entry name" value="Cyt_c-like_dom_sf"/>
</dbReference>
<dbReference type="PROSITE" id="PS51007">
    <property type="entry name" value="CYTC"/>
    <property type="match status" value="1"/>
</dbReference>
<dbReference type="GO" id="GO:0046872">
    <property type="term" value="F:metal ion binding"/>
    <property type="evidence" value="ECO:0007669"/>
    <property type="project" value="UniProtKB-KW"/>
</dbReference>
<accession>A0A5C1YNI1</accession>
<evidence type="ECO:0000256" key="5">
    <source>
        <dbReference type="SAM" id="MobiDB-lite"/>
    </source>
</evidence>
<name>A0A5C1YNI1_9PROT</name>
<evidence type="ECO:0000259" key="6">
    <source>
        <dbReference type="PROSITE" id="PS51007"/>
    </source>
</evidence>
<dbReference type="InterPro" id="IPR009056">
    <property type="entry name" value="Cyt_c-like_dom"/>
</dbReference>
<evidence type="ECO:0000313" key="8">
    <source>
        <dbReference type="Proteomes" id="UP000324536"/>
    </source>
</evidence>
<dbReference type="RefSeq" id="WP_149279552.1">
    <property type="nucleotide sequence ID" value="NZ_CP043506.1"/>
</dbReference>
<keyword evidence="2 4" id="KW-0479">Metal-binding</keyword>
<dbReference type="GO" id="GO:0009055">
    <property type="term" value="F:electron transfer activity"/>
    <property type="evidence" value="ECO:0007669"/>
    <property type="project" value="InterPro"/>
</dbReference>
<evidence type="ECO:0000256" key="2">
    <source>
        <dbReference type="ARBA" id="ARBA00022723"/>
    </source>
</evidence>
<dbReference type="OrthoDB" id="70223at2"/>
<sequence length="176" mass="18740">MQHPDLPRRPFPRPDVEKARWQVLRRTTQRGAALLCLALLVAGCSPKSGKSLYGSNCGICHHGGDGMPGSVPPLVGRINHIASTPEGRRYLADVLMNGVSGPIKANGAPYNAEMPPFRYLTDAEVASILNWLSARGDPKVASPMTAADIATARAERKSAGKVASEREALNSAHPIP</sequence>
<organism evidence="7 8">
    <name type="scientific">Acetobacter vaccinii</name>
    <dbReference type="NCBI Taxonomy" id="2592655"/>
    <lineage>
        <taxon>Bacteria</taxon>
        <taxon>Pseudomonadati</taxon>
        <taxon>Pseudomonadota</taxon>
        <taxon>Alphaproteobacteria</taxon>
        <taxon>Acetobacterales</taxon>
        <taxon>Acetobacteraceae</taxon>
        <taxon>Acetobacter</taxon>
    </lineage>
</organism>
<evidence type="ECO:0000313" key="7">
    <source>
        <dbReference type="EMBL" id="QEO17876.1"/>
    </source>
</evidence>